<gene>
    <name evidence="1" type="ORF">KY290_009591</name>
</gene>
<protein>
    <submittedName>
        <fullName evidence="1">Uncharacterized protein</fullName>
    </submittedName>
</protein>
<accession>A0ABQ7VXE6</accession>
<dbReference type="Proteomes" id="UP000826656">
    <property type="component" value="Unassembled WGS sequence"/>
</dbReference>
<evidence type="ECO:0000313" key="2">
    <source>
        <dbReference type="Proteomes" id="UP000826656"/>
    </source>
</evidence>
<comment type="caution">
    <text evidence="1">The sequence shown here is derived from an EMBL/GenBank/DDBJ whole genome shotgun (WGS) entry which is preliminary data.</text>
</comment>
<name>A0ABQ7VXE6_SOLTU</name>
<keyword evidence="2" id="KW-1185">Reference proteome</keyword>
<reference evidence="1 2" key="1">
    <citation type="journal article" date="2021" name="bioRxiv">
        <title>Chromosome-scale and haplotype-resolved genome assembly of a tetraploid potato cultivar.</title>
        <authorList>
            <person name="Sun H."/>
            <person name="Jiao W.-B."/>
            <person name="Krause K."/>
            <person name="Campoy J.A."/>
            <person name="Goel M."/>
            <person name="Folz-Donahue K."/>
            <person name="Kukat C."/>
            <person name="Huettel B."/>
            <person name="Schneeberger K."/>
        </authorList>
    </citation>
    <scope>NUCLEOTIDE SEQUENCE [LARGE SCALE GENOMIC DNA]</scope>
    <source>
        <strain evidence="1">SolTubOtavaFocal</strain>
        <tissue evidence="1">Leaves</tissue>
    </source>
</reference>
<evidence type="ECO:0000313" key="1">
    <source>
        <dbReference type="EMBL" id="KAH0772454.1"/>
    </source>
</evidence>
<dbReference type="EMBL" id="JAIVGD010000005">
    <property type="protein sequence ID" value="KAH0772454.1"/>
    <property type="molecule type" value="Genomic_DNA"/>
</dbReference>
<organism evidence="1 2">
    <name type="scientific">Solanum tuberosum</name>
    <name type="common">Potato</name>
    <dbReference type="NCBI Taxonomy" id="4113"/>
    <lineage>
        <taxon>Eukaryota</taxon>
        <taxon>Viridiplantae</taxon>
        <taxon>Streptophyta</taxon>
        <taxon>Embryophyta</taxon>
        <taxon>Tracheophyta</taxon>
        <taxon>Spermatophyta</taxon>
        <taxon>Magnoliopsida</taxon>
        <taxon>eudicotyledons</taxon>
        <taxon>Gunneridae</taxon>
        <taxon>Pentapetalae</taxon>
        <taxon>asterids</taxon>
        <taxon>lamiids</taxon>
        <taxon>Solanales</taxon>
        <taxon>Solanaceae</taxon>
        <taxon>Solanoideae</taxon>
        <taxon>Solaneae</taxon>
        <taxon>Solanum</taxon>
    </lineage>
</organism>
<proteinExistence type="predicted"/>
<sequence>MAMMFGITGLMTNYLGVSPRASKTTLRSFYWAIYSVPSSNGSNLSKHCQNYYCDFIWRLKNEEDQKDVEMADH</sequence>